<feature type="compositionally biased region" description="Low complexity" evidence="4">
    <location>
        <begin position="671"/>
        <end position="685"/>
    </location>
</feature>
<dbReference type="GO" id="GO:0046872">
    <property type="term" value="F:metal ion binding"/>
    <property type="evidence" value="ECO:0007669"/>
    <property type="project" value="UniProtKB-KW"/>
</dbReference>
<dbReference type="STRING" id="691883.A0A058ZC32"/>
<evidence type="ECO:0000313" key="7">
    <source>
        <dbReference type="Proteomes" id="UP000030693"/>
    </source>
</evidence>
<organism evidence="6">
    <name type="scientific">Fonticula alba</name>
    <name type="common">Slime mold</name>
    <dbReference type="NCBI Taxonomy" id="691883"/>
    <lineage>
        <taxon>Eukaryota</taxon>
        <taxon>Rotosphaerida</taxon>
        <taxon>Fonticulaceae</taxon>
        <taxon>Fonticula</taxon>
    </lineage>
</organism>
<dbReference type="GO" id="GO:0070403">
    <property type="term" value="F:NAD+ binding"/>
    <property type="evidence" value="ECO:0007669"/>
    <property type="project" value="InterPro"/>
</dbReference>
<dbReference type="InterPro" id="IPR003000">
    <property type="entry name" value="Sirtuin"/>
</dbReference>
<dbReference type="OrthoDB" id="2919105at2759"/>
<keyword evidence="7" id="KW-1185">Reference proteome</keyword>
<feature type="compositionally biased region" description="Basic residues" evidence="4">
    <location>
        <begin position="948"/>
        <end position="959"/>
    </location>
</feature>
<keyword evidence="1" id="KW-0808">Transferase</keyword>
<dbReference type="EMBL" id="KB932203">
    <property type="protein sequence ID" value="KCV71488.1"/>
    <property type="molecule type" value="Genomic_DNA"/>
</dbReference>
<dbReference type="InterPro" id="IPR026591">
    <property type="entry name" value="Sirtuin_cat_small_dom_sf"/>
</dbReference>
<feature type="binding site" evidence="3">
    <location>
        <position position="316"/>
    </location>
    <ligand>
        <name>Zn(2+)</name>
        <dbReference type="ChEBI" id="CHEBI:29105"/>
    </ligand>
</feature>
<dbReference type="AlphaFoldDB" id="A0A058ZC32"/>
<dbReference type="GeneID" id="20527158"/>
<evidence type="ECO:0000259" key="5">
    <source>
        <dbReference type="PROSITE" id="PS50305"/>
    </source>
</evidence>
<sequence length="959" mass="102033">MDGSGTATATLRREAVFSPPSSPRSPLRSFRLGPRGCSLSFGCPVHHYHQQHRLLQSPRSPRGLGAGASPLGRPLRGIYKVRRGGGPLLSPKLQRAALDSQRSLRRLELARQRAARAPPRPPDFSQPPPDLRHRATIIIPVSSLADLPAPFSSAGHLGPSPAAALHRLARYFCEPAHRAVAVLGAGISTSSGIPDFRSLTGVYEQAEHLVDGGPGTQAAKPRRGAARRGQDLFDASVFYDPERTRDFLRLMAVLAQHSRRASPTPVHKFLRELEGEGKLLRAYTQNIDKLERKAGLGDRTVVELHGTLDTVYCTLCHETFPLVEHEADLLGGGFPVCPACKAIDDFRKANSSRSRGVGRLRPSVVLYNESHPRAEDISEDVERALKDQPTLLMVMGTSLKVDGCRHLVRQLSRAVRNNGGISLYFDNSPLAPEWLGIFDWHIMGDLDQAVMILNSWRQCYRTAARSDAVMSARQAVPSFSVSWGRMQRGLQYRGPVLDRDDSSFAQDRRWRGVARQAAAELGPRPSASDMVTIRPPKGAVGRKPAVRRSPARKSASSSSSSSSSSSLRLDFARQFPAEQAWRRFSRRTGEYGTVAEGWPAGASGTPVTRQECPPFPSVPISLLDRAAPSTPGLTSTSSGTSSPLLDPVGLGSPSPAGALLSRRGRGNSHQAPLAVLAPSPALSSPRGARTPTRSSSDLPAGLASPFREPIRLVANGAAGLGGGTNVESLLLAAGGPASPLPVEHHILVASPRSGAAPTSATGLNSACWSPSRLTIVSTSASASRSHLSPDPGLYTFQQLSPSQRAFDLRRATADTVGCRADAVPRRGCATPDGVRSPSSKSAMARLPPRPPNVGSPAPGGEPHHRRGSLPLVSPLLVLTSASGTTDSGSSSVDEFDGPRPGVGGPPPRIPFSLAETGPRGESPAPPSADRPRRRLVPAAAGPKPPTPGRRRSARIRSAR</sequence>
<feature type="compositionally biased region" description="Low complexity" evidence="4">
    <location>
        <begin position="628"/>
        <end position="645"/>
    </location>
</feature>
<dbReference type="SUPFAM" id="SSF52467">
    <property type="entry name" value="DHS-like NAD/FAD-binding domain"/>
    <property type="match status" value="1"/>
</dbReference>
<keyword evidence="2" id="KW-0520">NAD</keyword>
<dbReference type="Pfam" id="PF02146">
    <property type="entry name" value="SIR2"/>
    <property type="match status" value="1"/>
</dbReference>
<feature type="active site" description="Proton acceptor" evidence="3">
    <location>
        <position position="305"/>
    </location>
</feature>
<dbReference type="Gene3D" id="3.40.50.1220">
    <property type="entry name" value="TPP-binding domain"/>
    <property type="match status" value="1"/>
</dbReference>
<evidence type="ECO:0000313" key="6">
    <source>
        <dbReference type="EMBL" id="KCV71488.1"/>
    </source>
</evidence>
<dbReference type="RefSeq" id="XP_009494611.1">
    <property type="nucleotide sequence ID" value="XM_009496336.1"/>
</dbReference>
<feature type="binding site" evidence="3">
    <location>
        <position position="337"/>
    </location>
    <ligand>
        <name>Zn(2+)</name>
        <dbReference type="ChEBI" id="CHEBI:29105"/>
    </ligand>
</feature>
<reference evidence="6" key="1">
    <citation type="submission" date="2013-04" db="EMBL/GenBank/DDBJ databases">
        <title>The Genome Sequence of Fonticula alba ATCC 38817.</title>
        <authorList>
            <consortium name="The Broad Institute Genomics Platform"/>
            <person name="Russ C."/>
            <person name="Cuomo C."/>
            <person name="Burger G."/>
            <person name="Gray M.W."/>
            <person name="Holland P.W.H."/>
            <person name="King N."/>
            <person name="Lang F.B.F."/>
            <person name="Roger A.J."/>
            <person name="Ruiz-Trillo I."/>
            <person name="Brown M."/>
            <person name="Walker B."/>
            <person name="Young S."/>
            <person name="Zeng Q."/>
            <person name="Gargeya S."/>
            <person name="Fitzgerald M."/>
            <person name="Haas B."/>
            <person name="Abouelleil A."/>
            <person name="Allen A.W."/>
            <person name="Alvarado L."/>
            <person name="Arachchi H.M."/>
            <person name="Berlin A.M."/>
            <person name="Chapman S.B."/>
            <person name="Gainer-Dewar J."/>
            <person name="Goldberg J."/>
            <person name="Griggs A."/>
            <person name="Gujja S."/>
            <person name="Hansen M."/>
            <person name="Howarth C."/>
            <person name="Imamovic A."/>
            <person name="Ireland A."/>
            <person name="Larimer J."/>
            <person name="McCowan C."/>
            <person name="Murphy C."/>
            <person name="Pearson M."/>
            <person name="Poon T.W."/>
            <person name="Priest M."/>
            <person name="Roberts A."/>
            <person name="Saif S."/>
            <person name="Shea T."/>
            <person name="Sisk P."/>
            <person name="Sykes S."/>
            <person name="Wortman J."/>
            <person name="Nusbaum C."/>
            <person name="Birren B."/>
        </authorList>
    </citation>
    <scope>NUCLEOTIDE SEQUENCE [LARGE SCALE GENOMIC DNA]</scope>
    <source>
        <strain evidence="6">ATCC 38817</strain>
    </source>
</reference>
<evidence type="ECO:0000256" key="3">
    <source>
        <dbReference type="PROSITE-ProRule" id="PRU00236"/>
    </source>
</evidence>
<dbReference type="PANTHER" id="PTHR11085">
    <property type="entry name" value="NAD-DEPENDENT PROTEIN DEACYLASE SIRTUIN-5, MITOCHONDRIAL-RELATED"/>
    <property type="match status" value="1"/>
</dbReference>
<feature type="region of interest" description="Disordered" evidence="4">
    <location>
        <begin position="594"/>
        <end position="702"/>
    </location>
</feature>
<feature type="region of interest" description="Disordered" evidence="4">
    <location>
        <begin position="880"/>
        <end position="959"/>
    </location>
</feature>
<name>A0A058ZC32_FONAL</name>
<feature type="region of interest" description="Disordered" evidence="4">
    <location>
        <begin position="515"/>
        <end position="568"/>
    </location>
</feature>
<proteinExistence type="predicted"/>
<evidence type="ECO:0000256" key="4">
    <source>
        <dbReference type="SAM" id="MobiDB-lite"/>
    </source>
</evidence>
<feature type="region of interest" description="Disordered" evidence="4">
    <location>
        <begin position="53"/>
        <end position="77"/>
    </location>
</feature>
<dbReference type="Proteomes" id="UP000030693">
    <property type="component" value="Unassembled WGS sequence"/>
</dbReference>
<gene>
    <name evidence="6" type="ORF">H696_02433</name>
</gene>
<feature type="compositionally biased region" description="Low complexity" evidence="4">
    <location>
        <begin position="880"/>
        <end position="891"/>
    </location>
</feature>
<evidence type="ECO:0000256" key="1">
    <source>
        <dbReference type="ARBA" id="ARBA00022679"/>
    </source>
</evidence>
<dbReference type="InterPro" id="IPR026590">
    <property type="entry name" value="Ssirtuin_cat_dom"/>
</dbReference>
<feature type="domain" description="Deacetylase sirtuin-type" evidence="5">
    <location>
        <begin position="158"/>
        <end position="457"/>
    </location>
</feature>
<dbReference type="PROSITE" id="PS50305">
    <property type="entry name" value="SIRTUIN"/>
    <property type="match status" value="1"/>
</dbReference>
<evidence type="ECO:0000256" key="2">
    <source>
        <dbReference type="ARBA" id="ARBA00023027"/>
    </source>
</evidence>
<dbReference type="InterPro" id="IPR050134">
    <property type="entry name" value="NAD-dep_sirtuin_deacylases"/>
</dbReference>
<protein>
    <recommendedName>
        <fullName evidence="5">Deacetylase sirtuin-type domain-containing protein</fullName>
    </recommendedName>
</protein>
<keyword evidence="3" id="KW-0862">Zinc</keyword>
<feature type="region of interest" description="Disordered" evidence="4">
    <location>
        <begin position="1"/>
        <end position="29"/>
    </location>
</feature>
<dbReference type="InterPro" id="IPR029035">
    <property type="entry name" value="DHS-like_NAD/FAD-binding_dom"/>
</dbReference>
<accession>A0A058ZC32</accession>
<dbReference type="GO" id="GO:0005634">
    <property type="term" value="C:nucleus"/>
    <property type="evidence" value="ECO:0007669"/>
    <property type="project" value="TreeGrafter"/>
</dbReference>
<dbReference type="GO" id="GO:0017136">
    <property type="term" value="F:histone deacetylase activity, NAD-dependent"/>
    <property type="evidence" value="ECO:0007669"/>
    <property type="project" value="TreeGrafter"/>
</dbReference>
<dbReference type="Gene3D" id="3.30.1600.10">
    <property type="entry name" value="SIR2/SIRT2 'Small Domain"/>
    <property type="match status" value="1"/>
</dbReference>
<keyword evidence="3" id="KW-0479">Metal-binding</keyword>
<dbReference type="eggNOG" id="KOG2684">
    <property type="taxonomic scope" value="Eukaryota"/>
</dbReference>
<dbReference type="PANTHER" id="PTHR11085:SF8">
    <property type="entry name" value="NAD-DEPENDENT HISTONE DEACETYLASE HST3"/>
    <property type="match status" value="1"/>
</dbReference>
<feature type="binding site" evidence="3">
    <location>
        <position position="340"/>
    </location>
    <ligand>
        <name>Zn(2+)</name>
        <dbReference type="ChEBI" id="CHEBI:29105"/>
    </ligand>
</feature>
<feature type="binding site" evidence="3">
    <location>
        <position position="313"/>
    </location>
    <ligand>
        <name>Zn(2+)</name>
        <dbReference type="ChEBI" id="CHEBI:29105"/>
    </ligand>
</feature>
<feature type="compositionally biased region" description="Low complexity" evidence="4">
    <location>
        <begin position="554"/>
        <end position="566"/>
    </location>
</feature>
<feature type="region of interest" description="Disordered" evidence="4">
    <location>
        <begin position="823"/>
        <end position="868"/>
    </location>
</feature>